<dbReference type="AlphaFoldDB" id="A0A6S7LMD8"/>
<accession>A0A6S7LMD8</accession>
<evidence type="ECO:0000313" key="3">
    <source>
        <dbReference type="Proteomes" id="UP001152795"/>
    </source>
</evidence>
<protein>
    <recommendedName>
        <fullName evidence="4">Retrotransposon gag domain-containing protein</fullName>
    </recommendedName>
</protein>
<dbReference type="OrthoDB" id="5869299at2759"/>
<feature type="non-terminal residue" evidence="1">
    <location>
        <position position="117"/>
    </location>
</feature>
<dbReference type="EMBL" id="CACRXK020024487">
    <property type="protein sequence ID" value="CAB4038702.1"/>
    <property type="molecule type" value="Genomic_DNA"/>
</dbReference>
<name>A0A6S7LMD8_PARCT</name>
<comment type="caution">
    <text evidence="1">The sequence shown here is derived from an EMBL/GenBank/DDBJ whole genome shotgun (WGS) entry which is preliminary data.</text>
</comment>
<sequence>MASSILPSKFDGDDIVAWLREFDACALANGWKDEDKIEKLPAFQRGRAATHFYATPVAERTTYDAATKKLKQALCPPVEREIYYAKFETRMLRTGEDPSVYMWELEQLLEKADPDLA</sequence>
<organism evidence="1 3">
    <name type="scientific">Paramuricea clavata</name>
    <name type="common">Red gorgonian</name>
    <name type="synonym">Violescent sea-whip</name>
    <dbReference type="NCBI Taxonomy" id="317549"/>
    <lineage>
        <taxon>Eukaryota</taxon>
        <taxon>Metazoa</taxon>
        <taxon>Cnidaria</taxon>
        <taxon>Anthozoa</taxon>
        <taxon>Octocorallia</taxon>
        <taxon>Malacalcyonacea</taxon>
        <taxon>Plexauridae</taxon>
        <taxon>Paramuricea</taxon>
    </lineage>
</organism>
<dbReference type="EMBL" id="CACRXK020029340">
    <property type="protein sequence ID" value="CAB4042029.1"/>
    <property type="molecule type" value="Genomic_DNA"/>
</dbReference>
<evidence type="ECO:0000313" key="1">
    <source>
        <dbReference type="EMBL" id="CAB4038702.1"/>
    </source>
</evidence>
<evidence type="ECO:0000313" key="2">
    <source>
        <dbReference type="EMBL" id="CAB4042029.1"/>
    </source>
</evidence>
<gene>
    <name evidence="2" type="ORF">PACLA_8A006649</name>
    <name evidence="1" type="ORF">PACLA_8A052968</name>
</gene>
<proteinExistence type="predicted"/>
<dbReference type="Proteomes" id="UP001152795">
    <property type="component" value="Unassembled WGS sequence"/>
</dbReference>
<evidence type="ECO:0008006" key="4">
    <source>
        <dbReference type="Google" id="ProtNLM"/>
    </source>
</evidence>
<reference evidence="1" key="1">
    <citation type="submission" date="2020-04" db="EMBL/GenBank/DDBJ databases">
        <authorList>
            <person name="Alioto T."/>
            <person name="Alioto T."/>
            <person name="Gomez Garrido J."/>
        </authorList>
    </citation>
    <scope>NUCLEOTIDE SEQUENCE</scope>
    <source>
        <strain evidence="1">A484AB</strain>
    </source>
</reference>
<keyword evidence="3" id="KW-1185">Reference proteome</keyword>